<dbReference type="Proteomes" id="UP000403266">
    <property type="component" value="Unassembled WGS sequence"/>
</dbReference>
<keyword evidence="2" id="KW-1185">Reference proteome</keyword>
<evidence type="ECO:0000313" key="2">
    <source>
        <dbReference type="Proteomes" id="UP000403266"/>
    </source>
</evidence>
<comment type="caution">
    <text evidence="1">The sequence shown here is derived from an EMBL/GenBank/DDBJ whole genome shotgun (WGS) entry which is preliminary data.</text>
</comment>
<gene>
    <name evidence="1" type="ORF">FS320_37200</name>
</gene>
<proteinExistence type="predicted"/>
<organism evidence="1 2">
    <name type="scientific">Microvirga tunisiensis</name>
    <dbReference type="NCBI Taxonomy" id="2108360"/>
    <lineage>
        <taxon>Bacteria</taxon>
        <taxon>Pseudomonadati</taxon>
        <taxon>Pseudomonadota</taxon>
        <taxon>Alphaproteobacteria</taxon>
        <taxon>Hyphomicrobiales</taxon>
        <taxon>Methylobacteriaceae</taxon>
        <taxon>Microvirga</taxon>
    </lineage>
</organism>
<protein>
    <submittedName>
        <fullName evidence="1">Uncharacterized protein</fullName>
    </submittedName>
</protein>
<dbReference type="RefSeq" id="WP_152717332.1">
    <property type="nucleotide sequence ID" value="NZ_VOSK01000380.1"/>
</dbReference>
<dbReference type="AlphaFoldDB" id="A0A5N7MVK8"/>
<name>A0A5N7MVK8_9HYPH</name>
<sequence>MPYHDKLIREWTVFYENGTKDIELLDDAFADHTSINRERDRYCDIVECDIERHRRPLHLLDRSAGGINWHVSKYLRTSSARRVKGRRRRTAYGPAFLDCGLKKVTAFEGLNDRLDGSAEEIADLNRLFGGCWVVTPGVTGMELWVLGNQIPFEAVMRFG</sequence>
<evidence type="ECO:0000313" key="1">
    <source>
        <dbReference type="EMBL" id="MPR30499.1"/>
    </source>
</evidence>
<dbReference type="EMBL" id="VOSK01000380">
    <property type="protein sequence ID" value="MPR30499.1"/>
    <property type="molecule type" value="Genomic_DNA"/>
</dbReference>
<accession>A0A5N7MVK8</accession>
<reference evidence="1 2" key="1">
    <citation type="journal article" date="2019" name="Syst. Appl. Microbiol.">
        <title>Microvirga tunisiensis sp. nov., a root nodule symbiotic bacterium isolated from Lupinus micranthus and L. luteus grown in Northern Tunisia.</title>
        <authorList>
            <person name="Msaddak A."/>
            <person name="Rejili M."/>
            <person name="Duran D."/>
            <person name="Mars M."/>
            <person name="Palacios J.M."/>
            <person name="Ruiz-Argueso T."/>
            <person name="Rey L."/>
            <person name="Imperial J."/>
        </authorList>
    </citation>
    <scope>NUCLEOTIDE SEQUENCE [LARGE SCALE GENOMIC DNA]</scope>
    <source>
        <strain evidence="1 2">Lmie10</strain>
    </source>
</reference>